<dbReference type="PANTHER" id="PTHR47053">
    <property type="entry name" value="MUREIN DD-ENDOPEPTIDASE MEPH-RELATED"/>
    <property type="match status" value="1"/>
</dbReference>
<comment type="caution">
    <text evidence="6">The sequence shown here is derived from an EMBL/GenBank/DDBJ whole genome shotgun (WGS) entry which is preliminary data.</text>
</comment>
<keyword evidence="3" id="KW-0378">Hydrolase</keyword>
<keyword evidence="2" id="KW-0645">Protease</keyword>
<dbReference type="Pfam" id="PF13406">
    <property type="entry name" value="SLT_2"/>
    <property type="match status" value="1"/>
</dbReference>
<dbReference type="InterPro" id="IPR000064">
    <property type="entry name" value="NLP_P60_dom"/>
</dbReference>
<dbReference type="EMBL" id="LJGW01000335">
    <property type="protein sequence ID" value="OEV09937.1"/>
    <property type="molecule type" value="Genomic_DNA"/>
</dbReference>
<dbReference type="Gene3D" id="3.90.1720.10">
    <property type="entry name" value="endopeptidase domain like (from Nostoc punctiforme)"/>
    <property type="match status" value="1"/>
</dbReference>
<dbReference type="Pfam" id="PF00877">
    <property type="entry name" value="NLPC_P60"/>
    <property type="match status" value="1"/>
</dbReference>
<dbReference type="PROSITE" id="PS51935">
    <property type="entry name" value="NLPC_P60"/>
    <property type="match status" value="1"/>
</dbReference>
<protein>
    <recommendedName>
        <fullName evidence="5">NlpC/P60 domain-containing protein</fullName>
    </recommendedName>
</protein>
<evidence type="ECO:0000313" key="7">
    <source>
        <dbReference type="Proteomes" id="UP000176005"/>
    </source>
</evidence>
<name>A0A1E7L167_9ACTN</name>
<keyword evidence="7" id="KW-1185">Reference proteome</keyword>
<dbReference type="Gene3D" id="1.10.530.10">
    <property type="match status" value="1"/>
</dbReference>
<dbReference type="PATRIC" id="fig|518642.10.peg.4911"/>
<dbReference type="CDD" id="cd13399">
    <property type="entry name" value="Slt35-like"/>
    <property type="match status" value="1"/>
</dbReference>
<feature type="domain" description="NlpC/P60" evidence="5">
    <location>
        <begin position="236"/>
        <end position="380"/>
    </location>
</feature>
<dbReference type="Proteomes" id="UP000176005">
    <property type="component" value="Unassembled WGS sequence"/>
</dbReference>
<evidence type="ECO:0000313" key="6">
    <source>
        <dbReference type="EMBL" id="OEV09937.1"/>
    </source>
</evidence>
<proteinExistence type="inferred from homology"/>
<dbReference type="SUPFAM" id="SSF53955">
    <property type="entry name" value="Lysozyme-like"/>
    <property type="match status" value="1"/>
</dbReference>
<evidence type="ECO:0000256" key="1">
    <source>
        <dbReference type="ARBA" id="ARBA00007074"/>
    </source>
</evidence>
<evidence type="ECO:0000256" key="4">
    <source>
        <dbReference type="ARBA" id="ARBA00022807"/>
    </source>
</evidence>
<dbReference type="InterPro" id="IPR051202">
    <property type="entry name" value="Peptidase_C40"/>
</dbReference>
<sequence length="380" mass="39290">MRPVKRRLKRWGCLAVAFALLLFGVPLGVIAIDAVTDVKSSVTGAVAAVAGVPGRLLVAYQAAEKSLAERYPSLKGFDWSVLAGIAKVESGGTASGHKVRADGTLATPIYGPRLSGSGVGGNTTAMADTDGGRLDGDPHGERAVGPMQFLPSTWARVGQDGNGDGRKDPQNVDDAALAAAVYLTDHGKRDLSRPAQLKQAVLSYNHSSQYVQEVTGWIGHYKKTARQDPKTAVKATGKAKTVIDAAMGMLGRPYSWGGGGPDGPSSGSCCSPGGKSGAGIAGFDCSGLTQYAYARGGIRLPRIASQQAGVGRRVPAADGISALRPGDLVFFGFMPGIDASIDHVGIYLGGGRMINAAKPGTRVRIEQVRTTGYSGGARPW</sequence>
<gene>
    <name evidence="6" type="ORF">AN218_19885</name>
</gene>
<reference evidence="6 7" key="1">
    <citation type="journal article" date="2016" name="Front. Microbiol.">
        <title>Comparative Genomics Analysis of Streptomyces Species Reveals Their Adaptation to the Marine Environment and Their Diversity at the Genomic Level.</title>
        <authorList>
            <person name="Tian X."/>
            <person name="Zhang Z."/>
            <person name="Yang T."/>
            <person name="Chen M."/>
            <person name="Li J."/>
            <person name="Chen F."/>
            <person name="Yang J."/>
            <person name="Li W."/>
            <person name="Zhang B."/>
            <person name="Zhang Z."/>
            <person name="Wu J."/>
            <person name="Zhang C."/>
            <person name="Long L."/>
            <person name="Xiao J."/>
        </authorList>
    </citation>
    <scope>NUCLEOTIDE SEQUENCE [LARGE SCALE GENOMIC DNA]</scope>
    <source>
        <strain evidence="6 7">SCSIO 10429</strain>
    </source>
</reference>
<organism evidence="6 7">
    <name type="scientific">Streptomyces nanshensis</name>
    <dbReference type="NCBI Taxonomy" id="518642"/>
    <lineage>
        <taxon>Bacteria</taxon>
        <taxon>Bacillati</taxon>
        <taxon>Actinomycetota</taxon>
        <taxon>Actinomycetes</taxon>
        <taxon>Kitasatosporales</taxon>
        <taxon>Streptomycetaceae</taxon>
        <taxon>Streptomyces</taxon>
    </lineage>
</organism>
<dbReference type="InterPro" id="IPR031304">
    <property type="entry name" value="SLT_2"/>
</dbReference>
<dbReference type="AlphaFoldDB" id="A0A1E7L167"/>
<dbReference type="GO" id="GO:0008234">
    <property type="term" value="F:cysteine-type peptidase activity"/>
    <property type="evidence" value="ECO:0007669"/>
    <property type="project" value="UniProtKB-KW"/>
</dbReference>
<evidence type="ECO:0000259" key="5">
    <source>
        <dbReference type="PROSITE" id="PS51935"/>
    </source>
</evidence>
<evidence type="ECO:0000256" key="3">
    <source>
        <dbReference type="ARBA" id="ARBA00022801"/>
    </source>
</evidence>
<dbReference type="PANTHER" id="PTHR47053:SF1">
    <property type="entry name" value="MUREIN DD-ENDOPEPTIDASE MEPH-RELATED"/>
    <property type="match status" value="1"/>
</dbReference>
<dbReference type="InterPro" id="IPR023346">
    <property type="entry name" value="Lysozyme-like_dom_sf"/>
</dbReference>
<accession>A0A1E7L167</accession>
<keyword evidence="4" id="KW-0788">Thiol protease</keyword>
<dbReference type="SUPFAM" id="SSF54001">
    <property type="entry name" value="Cysteine proteinases"/>
    <property type="match status" value="1"/>
</dbReference>
<comment type="similarity">
    <text evidence="1">Belongs to the peptidase C40 family.</text>
</comment>
<evidence type="ECO:0000256" key="2">
    <source>
        <dbReference type="ARBA" id="ARBA00022670"/>
    </source>
</evidence>
<dbReference type="GO" id="GO:0006508">
    <property type="term" value="P:proteolysis"/>
    <property type="evidence" value="ECO:0007669"/>
    <property type="project" value="UniProtKB-KW"/>
</dbReference>
<dbReference type="InterPro" id="IPR038765">
    <property type="entry name" value="Papain-like_cys_pep_sf"/>
</dbReference>